<evidence type="ECO:0000313" key="1">
    <source>
        <dbReference type="EMBL" id="ASR78078.1"/>
    </source>
</evidence>
<name>A0A222Z0K0_9CAUD</name>
<evidence type="ECO:0000313" key="2">
    <source>
        <dbReference type="Proteomes" id="UP000224213"/>
    </source>
</evidence>
<protein>
    <submittedName>
        <fullName evidence="1">Uncharacterized protein</fullName>
    </submittedName>
</protein>
<dbReference type="EMBL" id="MF377441">
    <property type="protein sequence ID" value="ASR78078.1"/>
    <property type="molecule type" value="Genomic_DNA"/>
</dbReference>
<gene>
    <name evidence="1" type="ORF">SEA_TIMINATOR_48</name>
</gene>
<proteinExistence type="predicted"/>
<reference evidence="1 2" key="1">
    <citation type="submission" date="2017-06" db="EMBL/GenBank/DDBJ databases">
        <authorList>
            <person name="Adair T.L."/>
            <person name="Chang J.P."/>
            <person name="Chiang A."/>
            <person name="Driver Y.D."/>
            <person name="Guynup T.A."/>
            <person name="Hanson B.S."/>
            <person name="Hastings J.L."/>
            <person name="Heimbuch M.D."/>
            <person name="Heller G.S."/>
            <person name="Kim M.J."/>
            <person name="Kowalski T.M."/>
            <person name="Lucas L."/>
            <person name="Mcmillin K.J."/>
            <person name="Mullen W.G."/>
            <person name="Peckinpah A.G."/>
            <person name="Reyes A."/>
            <person name="Sauser-Rojo S.L."/>
            <person name="Schmidt K.I."/>
            <person name="Scott K.A."/>
            <person name="Tateossian T.S."/>
            <person name="Willenborg H.M."/>
            <person name="Wilson K.M."/>
            <person name="Wong W.C."/>
            <person name="Wyatt K.R."/>
            <person name="Young A."/>
            <person name="Klyczek K."/>
            <person name="Garlena R.A."/>
            <person name="Russell D.A."/>
            <person name="Pope W.H."/>
            <person name="Jacobs-Sera D."/>
            <person name="Hendrix R.W."/>
            <person name="Hatfull G.F."/>
        </authorList>
    </citation>
    <scope>NUCLEOTIDE SEQUENCE [LARGE SCALE GENOMIC DNA]</scope>
</reference>
<accession>A0A222Z0K0</accession>
<organism evidence="1 2">
    <name type="scientific">Arthrobacter phage Timinator</name>
    <dbReference type="NCBI Taxonomy" id="2024006"/>
    <lineage>
        <taxon>Viruses</taxon>
        <taxon>Duplodnaviria</taxon>
        <taxon>Heunggongvirae</taxon>
        <taxon>Uroviricota</taxon>
        <taxon>Caudoviricetes</taxon>
        <taxon>Berryhillviridae</taxon>
        <taxon>Marthavirus</taxon>
        <taxon>Marthavirus barretlemon</taxon>
    </lineage>
</organism>
<sequence length="137" mass="15869">MTFASEKIVTARKEHKCGECFGTIQPGARYYRGAGSWEGDFWHMKWCVNCDSFRDLILYADSEFWEQCYGGISTWVSERMHVEMSTSYSWTFRLHMARLSSLFIRRWAGLGEELTHARAAMQAEKSRPNLKQPVIAG</sequence>
<dbReference type="Proteomes" id="UP000224213">
    <property type="component" value="Segment"/>
</dbReference>